<sequence length="340" mass="37010">MAATCASVSLLNGAVAFPPHHPSSVAISHVSLVSLNSQRLQCDSIPENFNCKNKKEEFFKGFSSSPSSSSSSSSSSSLFSSSSLCCSTRVPLFFPQRCKERRLPLAQFDVKALAGKQTLRIMISGAPASGKGTQCELITAKYGLTHISAGDLLRAEVATGTDDGKKAQEYMQKGMLVPNEIVVTMVKNKLLEAVDQSGGWLLDGYPRSLSQSMALDALDIRPQLFILLDVPDEILVQRSVGRRYDPVSGKIYHLMYAPPETPEIAARLTQRLDDTEEKVKLRLQTHKANVAAVIESYKDVIKHVDGNRPKAEVFAEIEKLISELQEGVTEEVSAPIGARS</sequence>
<evidence type="ECO:0000256" key="2">
    <source>
        <dbReference type="ARBA" id="ARBA00007220"/>
    </source>
</evidence>
<dbReference type="Proteomes" id="UP001497512">
    <property type="component" value="Chromosome 13"/>
</dbReference>
<dbReference type="InterPro" id="IPR006259">
    <property type="entry name" value="Adenyl_kin_sub"/>
</dbReference>
<dbReference type="NCBIfam" id="TIGR01351">
    <property type="entry name" value="adk"/>
    <property type="match status" value="1"/>
</dbReference>
<keyword evidence="4 7" id="KW-0808">Transferase</keyword>
<dbReference type="Gene3D" id="3.40.50.300">
    <property type="entry name" value="P-loop containing nucleotide triphosphate hydrolases"/>
    <property type="match status" value="1"/>
</dbReference>
<accession>A0ABP0TR47</accession>
<dbReference type="PROSITE" id="PS00113">
    <property type="entry name" value="ADENYLATE_KINASE"/>
    <property type="match status" value="1"/>
</dbReference>
<evidence type="ECO:0000256" key="5">
    <source>
        <dbReference type="ARBA" id="ARBA00022741"/>
    </source>
</evidence>
<gene>
    <name evidence="8" type="ORF">CSSPTR1EN2_LOCUS6404</name>
</gene>
<evidence type="ECO:0000313" key="8">
    <source>
        <dbReference type="EMBL" id="CAK9202432.1"/>
    </source>
</evidence>
<evidence type="ECO:0000256" key="6">
    <source>
        <dbReference type="ARBA" id="ARBA00022777"/>
    </source>
</evidence>
<keyword evidence="6 7" id="KW-0418">Kinase</keyword>
<comment type="catalytic activity">
    <reaction evidence="1">
        <text>AMP + ATP = 2 ADP</text>
        <dbReference type="Rhea" id="RHEA:12973"/>
        <dbReference type="ChEBI" id="CHEBI:30616"/>
        <dbReference type="ChEBI" id="CHEBI:456215"/>
        <dbReference type="ChEBI" id="CHEBI:456216"/>
        <dbReference type="EC" id="2.7.4.3"/>
    </reaction>
</comment>
<dbReference type="InterPro" id="IPR027417">
    <property type="entry name" value="P-loop_NTPase"/>
</dbReference>
<evidence type="ECO:0000256" key="1">
    <source>
        <dbReference type="ARBA" id="ARBA00000582"/>
    </source>
</evidence>
<dbReference type="CDD" id="cd01428">
    <property type="entry name" value="ADK"/>
    <property type="match status" value="1"/>
</dbReference>
<dbReference type="Pfam" id="PF00406">
    <property type="entry name" value="ADK"/>
    <property type="match status" value="1"/>
</dbReference>
<proteinExistence type="inferred from homology"/>
<evidence type="ECO:0000256" key="4">
    <source>
        <dbReference type="ARBA" id="ARBA00022679"/>
    </source>
</evidence>
<dbReference type="PANTHER" id="PTHR23359">
    <property type="entry name" value="NUCLEOTIDE KINASE"/>
    <property type="match status" value="1"/>
</dbReference>
<dbReference type="SUPFAM" id="SSF52540">
    <property type="entry name" value="P-loop containing nucleoside triphosphate hydrolases"/>
    <property type="match status" value="1"/>
</dbReference>
<dbReference type="EMBL" id="OZ019905">
    <property type="protein sequence ID" value="CAK9202432.1"/>
    <property type="molecule type" value="Genomic_DNA"/>
</dbReference>
<dbReference type="EC" id="2.7.4.3" evidence="3"/>
<dbReference type="InterPro" id="IPR033690">
    <property type="entry name" value="Adenylat_kinase_CS"/>
</dbReference>
<keyword evidence="5" id="KW-0547">Nucleotide-binding</keyword>
<protein>
    <recommendedName>
        <fullName evidence="3">adenylate kinase</fullName>
        <ecNumber evidence="3">2.7.4.3</ecNumber>
    </recommendedName>
</protein>
<evidence type="ECO:0000256" key="7">
    <source>
        <dbReference type="RuleBase" id="RU003330"/>
    </source>
</evidence>
<dbReference type="HAMAP" id="MF_00235">
    <property type="entry name" value="Adenylate_kinase_Adk"/>
    <property type="match status" value="1"/>
</dbReference>
<name>A0ABP0TR47_9BRYO</name>
<dbReference type="InterPro" id="IPR036193">
    <property type="entry name" value="ADK_active_lid_dom_sf"/>
</dbReference>
<keyword evidence="9" id="KW-1185">Reference proteome</keyword>
<dbReference type="InterPro" id="IPR000850">
    <property type="entry name" value="Adenylat/UMP-CMP_kin"/>
</dbReference>
<evidence type="ECO:0000256" key="3">
    <source>
        <dbReference type="ARBA" id="ARBA00012955"/>
    </source>
</evidence>
<reference evidence="8" key="1">
    <citation type="submission" date="2024-02" db="EMBL/GenBank/DDBJ databases">
        <authorList>
            <consortium name="ELIXIR-Norway"/>
            <consortium name="Elixir Norway"/>
        </authorList>
    </citation>
    <scope>NUCLEOTIDE SEQUENCE</scope>
</reference>
<dbReference type="SUPFAM" id="SSF57774">
    <property type="entry name" value="Microbial and mitochondrial ADK, insert 'zinc finger' domain"/>
    <property type="match status" value="1"/>
</dbReference>
<evidence type="ECO:0000313" key="9">
    <source>
        <dbReference type="Proteomes" id="UP001497512"/>
    </source>
</evidence>
<organism evidence="8 9">
    <name type="scientific">Sphagnum troendelagicum</name>
    <dbReference type="NCBI Taxonomy" id="128251"/>
    <lineage>
        <taxon>Eukaryota</taxon>
        <taxon>Viridiplantae</taxon>
        <taxon>Streptophyta</taxon>
        <taxon>Embryophyta</taxon>
        <taxon>Bryophyta</taxon>
        <taxon>Sphagnophytina</taxon>
        <taxon>Sphagnopsida</taxon>
        <taxon>Sphagnales</taxon>
        <taxon>Sphagnaceae</taxon>
        <taxon>Sphagnum</taxon>
    </lineage>
</organism>
<dbReference type="PRINTS" id="PR00094">
    <property type="entry name" value="ADENYLTKNASE"/>
</dbReference>
<comment type="similarity">
    <text evidence="2 7">Belongs to the adenylate kinase family.</text>
</comment>